<feature type="compositionally biased region" description="Polar residues" evidence="1">
    <location>
        <begin position="518"/>
        <end position="539"/>
    </location>
</feature>
<dbReference type="GeneID" id="106457342"/>
<dbReference type="PROSITE" id="PS00383">
    <property type="entry name" value="TYR_PHOSPHATASE_1"/>
    <property type="match status" value="1"/>
</dbReference>
<dbReference type="RefSeq" id="XP_022238936.1">
    <property type="nucleotide sequence ID" value="XM_022383228.1"/>
</dbReference>
<organism evidence="2 3">
    <name type="scientific">Limulus polyphemus</name>
    <name type="common">Atlantic horseshoe crab</name>
    <dbReference type="NCBI Taxonomy" id="6850"/>
    <lineage>
        <taxon>Eukaryota</taxon>
        <taxon>Metazoa</taxon>
        <taxon>Ecdysozoa</taxon>
        <taxon>Arthropoda</taxon>
        <taxon>Chelicerata</taxon>
        <taxon>Merostomata</taxon>
        <taxon>Xiphosura</taxon>
        <taxon>Limulidae</taxon>
        <taxon>Limulus</taxon>
    </lineage>
</organism>
<sequence length="692" mass="77752">MDAVSTDDIRSLLEQFSKTPYRVKENDSTADIIQKKCEALFGKDYKYLSISNTHGELTPTYPANIIIPEELLPDNSHSNDNVRSLSDSLCDEGKLRDMMIKARVARCRARLPLPVILLDGKYICRSATLSGGPEIYGRSGYDFLFAANSDAVPEDDDLKEIAIPQSSSEWQLFTKVRSQDIRLLKAFSVGCICDLMVEKKKVKFGMNVTSSEKVDKEKRYNEFTIFSLPYPGCEFFREYKDNGYSAEGLVFDWTQPFVDAHLGVPFDSISSQLDIDWIHYKSWDLVKLTQNYLKLLLKYIIEGTSGMLIHCISGWDRTPLFISLLRLSLWADGKVHPTLTPAEITYLTIAYDWYFFGHNLADRISKGEEILFFCFNFLKHIQSEAFSAHSIKNHRVTRNFSDCQLDGVLLEEDHLRIGGRGSNTSLSSSCSSISSRTHDSNPPTYFTTLSQEPTEDSNIQPNVPERTMPLYEHLLAYKTIVLQYKRNKRNIPYNPQLTWPFPGHSYKMEELPEVINGTPPTLTNSRDGSYPINGNSPHSNHMLGPLSPVFSSTSPVAVPNNKRERSESTSSAGCGSWQIISGTGSIRGSESTRGSVSSPTWELNRNSSSSKGSSCQELHENPDKSPCSTWSKSQLLKKRRENLNDVRSIFCRTYANGIGFNCRNGTEASGLSNLLDQLVGKVGIRSGKTYSV</sequence>
<feature type="compositionally biased region" description="Low complexity" evidence="1">
    <location>
        <begin position="422"/>
        <end position="435"/>
    </location>
</feature>
<evidence type="ECO:0000256" key="1">
    <source>
        <dbReference type="SAM" id="MobiDB-lite"/>
    </source>
</evidence>
<dbReference type="InterPro" id="IPR039803">
    <property type="entry name" value="MTMR14_PH-GRAM"/>
</dbReference>
<dbReference type="SUPFAM" id="SSF52799">
    <property type="entry name" value="(Phosphotyrosine protein) phosphatases II"/>
    <property type="match status" value="1"/>
</dbReference>
<dbReference type="PANTHER" id="PTHR13524">
    <property type="entry name" value="MYOTUBULARIN-RELATED"/>
    <property type="match status" value="1"/>
</dbReference>
<dbReference type="InterPro" id="IPR016130">
    <property type="entry name" value="Tyr_Pase_AS"/>
</dbReference>
<dbReference type="InterPro" id="IPR039802">
    <property type="entry name" value="MTMR14"/>
</dbReference>
<keyword evidence="2" id="KW-1185">Reference proteome</keyword>
<feature type="compositionally biased region" description="Polar residues" evidence="1">
    <location>
        <begin position="568"/>
        <end position="606"/>
    </location>
</feature>
<dbReference type="InterPro" id="IPR029021">
    <property type="entry name" value="Prot-tyrosine_phosphatase-like"/>
</dbReference>
<protein>
    <submittedName>
        <fullName evidence="3">Myotubularin-related protein 14-like isoform X1</fullName>
    </submittedName>
</protein>
<gene>
    <name evidence="3" type="primary">LOC106457342</name>
</gene>
<accession>A0ABM1S5N1</accession>
<feature type="region of interest" description="Disordered" evidence="1">
    <location>
        <begin position="422"/>
        <end position="462"/>
    </location>
</feature>
<proteinExistence type="predicted"/>
<dbReference type="PANTHER" id="PTHR13524:SF2">
    <property type="entry name" value="MYOTUBULARIN-RELATED PROTEIN 14"/>
    <property type="match status" value="1"/>
</dbReference>
<feature type="region of interest" description="Disordered" evidence="1">
    <location>
        <begin position="514"/>
        <end position="630"/>
    </location>
</feature>
<feature type="compositionally biased region" description="Polar residues" evidence="1">
    <location>
        <begin position="440"/>
        <end position="461"/>
    </location>
</feature>
<name>A0ABM1S5N1_LIMPO</name>
<evidence type="ECO:0000313" key="2">
    <source>
        <dbReference type="Proteomes" id="UP000694941"/>
    </source>
</evidence>
<evidence type="ECO:0000313" key="3">
    <source>
        <dbReference type="RefSeq" id="XP_022238936.1"/>
    </source>
</evidence>
<dbReference type="CDD" id="cd13213">
    <property type="entry name" value="PH-GRAM_MTMR14"/>
    <property type="match status" value="1"/>
</dbReference>
<dbReference type="Proteomes" id="UP000694941">
    <property type="component" value="Unplaced"/>
</dbReference>
<reference evidence="3" key="1">
    <citation type="submission" date="2025-08" db="UniProtKB">
        <authorList>
            <consortium name="RefSeq"/>
        </authorList>
    </citation>
    <scope>IDENTIFICATION</scope>
    <source>
        <tissue evidence="3">Muscle</tissue>
    </source>
</reference>